<dbReference type="AlphaFoldDB" id="A0A918NF22"/>
<protein>
    <submittedName>
        <fullName evidence="1">Uncharacterized protein</fullName>
    </submittedName>
</protein>
<keyword evidence="2" id="KW-1185">Reference proteome</keyword>
<evidence type="ECO:0000313" key="1">
    <source>
        <dbReference type="EMBL" id="GGX68053.1"/>
    </source>
</evidence>
<sequence length="62" mass="7285">MGLRLCPIRRTLIQRYRDLRLHFSSCKSRALADTSNMRVDSDMGFTKGKMRYEIRTFSSNPV</sequence>
<gene>
    <name evidence="1" type="ORF">GCM10011309_17240</name>
</gene>
<reference evidence="1 2" key="1">
    <citation type="journal article" date="2014" name="Int. J. Syst. Evol. Microbiol.">
        <title>Complete genome sequence of Corynebacterium casei LMG S-19264T (=DSM 44701T), isolated from a smear-ripened cheese.</title>
        <authorList>
            <consortium name="US DOE Joint Genome Institute (JGI-PGF)"/>
            <person name="Walter F."/>
            <person name="Albersmeier A."/>
            <person name="Kalinowski J."/>
            <person name="Ruckert C."/>
        </authorList>
    </citation>
    <scope>NUCLEOTIDE SEQUENCE [LARGE SCALE GENOMIC DNA]</scope>
    <source>
        <strain evidence="1 2">KCTC 23968</strain>
    </source>
</reference>
<proteinExistence type="predicted"/>
<name>A0A918NF22_9PROT</name>
<accession>A0A918NF22</accession>
<evidence type="ECO:0000313" key="2">
    <source>
        <dbReference type="Proteomes" id="UP000600865"/>
    </source>
</evidence>
<comment type="caution">
    <text evidence="1">The sequence shown here is derived from an EMBL/GenBank/DDBJ whole genome shotgun (WGS) entry which is preliminary data.</text>
</comment>
<dbReference type="Proteomes" id="UP000600865">
    <property type="component" value="Unassembled WGS sequence"/>
</dbReference>
<dbReference type="EMBL" id="BMYV01000002">
    <property type="protein sequence ID" value="GGX68053.1"/>
    <property type="molecule type" value="Genomic_DNA"/>
</dbReference>
<organism evidence="1 2">
    <name type="scientific">Litorimonas cladophorae</name>
    <dbReference type="NCBI Taxonomy" id="1220491"/>
    <lineage>
        <taxon>Bacteria</taxon>
        <taxon>Pseudomonadati</taxon>
        <taxon>Pseudomonadota</taxon>
        <taxon>Alphaproteobacteria</taxon>
        <taxon>Maricaulales</taxon>
        <taxon>Robiginitomaculaceae</taxon>
    </lineage>
</organism>